<dbReference type="Pfam" id="PF03796">
    <property type="entry name" value="DnaB_C"/>
    <property type="match status" value="1"/>
</dbReference>
<dbReference type="SUPFAM" id="SSF48024">
    <property type="entry name" value="N-terminal domain of DnaB helicase"/>
    <property type="match status" value="1"/>
</dbReference>
<evidence type="ECO:0000256" key="3">
    <source>
        <dbReference type="ARBA" id="ARBA00022705"/>
    </source>
</evidence>
<evidence type="ECO:0000256" key="11">
    <source>
        <dbReference type="NCBIfam" id="TIGR00665"/>
    </source>
</evidence>
<comment type="similarity">
    <text evidence="1 12">Belongs to the helicase family. DnaB subfamily.</text>
</comment>
<evidence type="ECO:0000256" key="2">
    <source>
        <dbReference type="ARBA" id="ARBA00022515"/>
    </source>
</evidence>
<dbReference type="PANTHER" id="PTHR30153">
    <property type="entry name" value="REPLICATIVE DNA HELICASE DNAB"/>
    <property type="match status" value="1"/>
</dbReference>
<dbReference type="InterPro" id="IPR007693">
    <property type="entry name" value="DNA_helicase_DnaB-like_N"/>
</dbReference>
<dbReference type="PANTHER" id="PTHR30153:SF2">
    <property type="entry name" value="REPLICATIVE DNA HELICASE"/>
    <property type="match status" value="1"/>
</dbReference>
<dbReference type="KEGG" id="sng:SNE_A01640"/>
<dbReference type="GO" id="GO:0005524">
    <property type="term" value="F:ATP binding"/>
    <property type="evidence" value="ECO:0007669"/>
    <property type="project" value="UniProtKB-UniRule"/>
</dbReference>
<dbReference type="OrthoDB" id="9773982at2"/>
<evidence type="ECO:0000313" key="15">
    <source>
        <dbReference type="Proteomes" id="UP000000496"/>
    </source>
</evidence>
<dbReference type="Proteomes" id="UP000000496">
    <property type="component" value="Chromosome gsn.131"/>
</dbReference>
<dbReference type="Gene3D" id="1.10.860.10">
    <property type="entry name" value="DNAb Helicase, Chain A"/>
    <property type="match status" value="1"/>
</dbReference>
<keyword evidence="9" id="KW-0413">Isomerase</keyword>
<dbReference type="InterPro" id="IPR003593">
    <property type="entry name" value="AAA+_ATPase"/>
</dbReference>
<keyword evidence="4 12" id="KW-0547">Nucleotide-binding</keyword>
<reference evidence="14 15" key="2">
    <citation type="journal article" date="2011" name="Mol. Biol. Evol.">
        <title>Unity in variety--the pan-genome of the Chlamydiae.</title>
        <authorList>
            <person name="Collingro A."/>
            <person name="Tischler P."/>
            <person name="Weinmaier T."/>
            <person name="Penz T."/>
            <person name="Heinz E."/>
            <person name="Brunham R.C."/>
            <person name="Read T.D."/>
            <person name="Bavoil P.M."/>
            <person name="Sachse K."/>
            <person name="Kahane S."/>
            <person name="Friedman M.G."/>
            <person name="Rattei T."/>
            <person name="Myers G.S."/>
            <person name="Horn M."/>
        </authorList>
    </citation>
    <scope>NUCLEOTIDE SEQUENCE [LARGE SCALE GENOMIC DNA]</scope>
    <source>
        <strain evidence="15">ATCC VR-1471 / Z</strain>
    </source>
</reference>
<accession>F8L5E5</accession>
<dbReference type="CDD" id="cd00984">
    <property type="entry name" value="DnaB_C"/>
    <property type="match status" value="1"/>
</dbReference>
<dbReference type="EMBL" id="FR872582">
    <property type="protein sequence ID" value="CCB88041.1"/>
    <property type="molecule type" value="Genomic_DNA"/>
</dbReference>
<evidence type="ECO:0000256" key="8">
    <source>
        <dbReference type="ARBA" id="ARBA00023125"/>
    </source>
</evidence>
<dbReference type="STRING" id="331113.SNE_A01640"/>
<dbReference type="InterPro" id="IPR007694">
    <property type="entry name" value="DNA_helicase_DnaB-like_C"/>
</dbReference>
<comment type="function">
    <text evidence="12">The main replicative DNA helicase, it participates in initiation and elongation during chromosome replication. Travels ahead of the DNA replisome, separating dsDNA into templates for DNA synthesis. A processive ATP-dependent 5'-3' DNA helicase it has DNA-dependent ATPase activity.</text>
</comment>
<dbReference type="Gene3D" id="3.40.50.300">
    <property type="entry name" value="P-loop containing nucleotide triphosphate hydrolases"/>
    <property type="match status" value="1"/>
</dbReference>
<keyword evidence="15" id="KW-1185">Reference proteome</keyword>
<evidence type="ECO:0000256" key="4">
    <source>
        <dbReference type="ARBA" id="ARBA00022741"/>
    </source>
</evidence>
<dbReference type="SMART" id="SM00382">
    <property type="entry name" value="AAA"/>
    <property type="match status" value="1"/>
</dbReference>
<comment type="catalytic activity">
    <reaction evidence="10 12">
        <text>ATP + H2O = ADP + phosphate + H(+)</text>
        <dbReference type="Rhea" id="RHEA:13065"/>
        <dbReference type="ChEBI" id="CHEBI:15377"/>
        <dbReference type="ChEBI" id="CHEBI:15378"/>
        <dbReference type="ChEBI" id="CHEBI:30616"/>
        <dbReference type="ChEBI" id="CHEBI:43474"/>
        <dbReference type="ChEBI" id="CHEBI:456216"/>
        <dbReference type="EC" id="5.6.2.3"/>
    </reaction>
</comment>
<proteinExistence type="inferred from homology"/>
<dbReference type="InterPro" id="IPR016136">
    <property type="entry name" value="DNA_helicase_N/primase_C"/>
</dbReference>
<dbReference type="EC" id="5.6.2.3" evidence="11 12"/>
<dbReference type="InterPro" id="IPR036185">
    <property type="entry name" value="DNA_heli_DnaB-like_N_sf"/>
</dbReference>
<keyword evidence="2 12" id="KW-0639">Primosome</keyword>
<evidence type="ECO:0000256" key="10">
    <source>
        <dbReference type="ARBA" id="ARBA00048954"/>
    </source>
</evidence>
<evidence type="ECO:0000256" key="6">
    <source>
        <dbReference type="ARBA" id="ARBA00022806"/>
    </source>
</evidence>
<dbReference type="HOGENOM" id="CLU_005373_0_0_0"/>
<protein>
    <recommendedName>
        <fullName evidence="11 12">Replicative DNA helicase</fullName>
        <ecNumber evidence="11 12">5.6.2.3</ecNumber>
    </recommendedName>
</protein>
<gene>
    <name evidence="14" type="primary">dnaC</name>
    <name evidence="14" type="ordered locus">SNE_A01640</name>
</gene>
<evidence type="ECO:0000313" key="14">
    <source>
        <dbReference type="EMBL" id="CCB88041.1"/>
    </source>
</evidence>
<dbReference type="SUPFAM" id="SSF52540">
    <property type="entry name" value="P-loop containing nucleoside triphosphate hydrolases"/>
    <property type="match status" value="1"/>
</dbReference>
<dbReference type="GO" id="GO:0006269">
    <property type="term" value="P:DNA replication, synthesis of primer"/>
    <property type="evidence" value="ECO:0007669"/>
    <property type="project" value="UniProtKB-UniRule"/>
</dbReference>
<reference key="1">
    <citation type="journal article" date="2011" name="Mol. Biol. Evol.">
        <title>Unity in variety -- the pan-genome of the Chlamydiae.</title>
        <authorList>
            <person name="Collingro A."/>
            <person name="Tischler P."/>
            <person name="Weinmaier T."/>
            <person name="Penz T."/>
            <person name="Heinz E."/>
            <person name="Brunham R.C."/>
            <person name="Read T.D."/>
            <person name="Bavoil P.M."/>
            <person name="Sachse K."/>
            <person name="Kahane S."/>
            <person name="Friedman M.G."/>
            <person name="Rattei T."/>
            <person name="Myers G.S.A."/>
            <person name="Horn M."/>
        </authorList>
    </citation>
    <scope>NUCLEOTIDE SEQUENCE</scope>
    <source>
        <strain>Z</strain>
    </source>
</reference>
<dbReference type="NCBIfam" id="TIGR00665">
    <property type="entry name" value="DnaB"/>
    <property type="match status" value="1"/>
</dbReference>
<dbReference type="GO" id="GO:0016887">
    <property type="term" value="F:ATP hydrolysis activity"/>
    <property type="evidence" value="ECO:0007669"/>
    <property type="project" value="RHEA"/>
</dbReference>
<keyword evidence="8 12" id="KW-0238">DNA-binding</keyword>
<dbReference type="NCBIfam" id="NF004967">
    <property type="entry name" value="PRK06321.1"/>
    <property type="match status" value="1"/>
</dbReference>
<dbReference type="GO" id="GO:0003677">
    <property type="term" value="F:DNA binding"/>
    <property type="evidence" value="ECO:0007669"/>
    <property type="project" value="UniProtKB-UniRule"/>
</dbReference>
<keyword evidence="6 12" id="KW-0347">Helicase</keyword>
<sequence length="484" mass="54145">MTENKSKTPSKIRIAPHSKESEMMVLGCMLTKINSLNVAADALDSKDFYYTEHQAIFNVLKTLFKSDKPADIHLVAEELKRLDKLEDVGGVAYLTTLAQYAGTSAYIEEYVELIQSKSILRRLIGAAQDIEKSALEEPSDVHEFLDEAQAKLFSISQASNREAGVHIKDVISGVKAESGLPYLKELQDRQEQYLEKGEDAVAFTGIPTGFHDLDKMINGLAPSNLIIFAGRPGMGKTAFALNIAETVCFKHNVPVGIFSLEMSAEQLIHRVICSQSEVESSKILTGAIEGHEYQRVVQTVNKMQNHTMIIDDQPGLKITDLRARARRMKEAYNIGFLVIDYLQLLSGSGSYFNSDSRQHEISEISRMLKNLARELNIPVFCGSQLSRKVEERTGHRPMMSDLRESGSIEQDADIVMFLLRREYYDPYDKPGLAEVIVGKNRHGKVGNVELAYRKEFAQFGNYTPADDNSSEIENDTAFEAFSPN</sequence>
<keyword evidence="5 12" id="KW-0378">Hydrolase</keyword>
<evidence type="ECO:0000256" key="12">
    <source>
        <dbReference type="RuleBase" id="RU362085"/>
    </source>
</evidence>
<evidence type="ECO:0000256" key="1">
    <source>
        <dbReference type="ARBA" id="ARBA00008428"/>
    </source>
</evidence>
<dbReference type="AlphaFoldDB" id="F8L5E5"/>
<feature type="domain" description="SF4 helicase" evidence="13">
    <location>
        <begin position="199"/>
        <end position="466"/>
    </location>
</feature>
<organism evidence="14 15">
    <name type="scientific">Simkania negevensis (strain ATCC VR-1471 / DSM 27360 / Z)</name>
    <dbReference type="NCBI Taxonomy" id="331113"/>
    <lineage>
        <taxon>Bacteria</taxon>
        <taxon>Pseudomonadati</taxon>
        <taxon>Chlamydiota</taxon>
        <taxon>Chlamydiia</taxon>
        <taxon>Parachlamydiales</taxon>
        <taxon>Simkaniaceae</taxon>
        <taxon>Simkania</taxon>
    </lineage>
</organism>
<keyword evidence="3 12" id="KW-0235">DNA replication</keyword>
<dbReference type="InterPro" id="IPR007692">
    <property type="entry name" value="DNA_helicase_DnaB"/>
</dbReference>
<evidence type="ECO:0000256" key="9">
    <source>
        <dbReference type="ARBA" id="ARBA00023235"/>
    </source>
</evidence>
<dbReference type="GO" id="GO:0005829">
    <property type="term" value="C:cytosol"/>
    <property type="evidence" value="ECO:0007669"/>
    <property type="project" value="TreeGrafter"/>
</dbReference>
<dbReference type="PROSITE" id="PS51199">
    <property type="entry name" value="SF4_HELICASE"/>
    <property type="match status" value="1"/>
</dbReference>
<name>F8L5E5_SIMNZ</name>
<dbReference type="Pfam" id="PF00772">
    <property type="entry name" value="DnaB"/>
    <property type="match status" value="1"/>
</dbReference>
<evidence type="ECO:0000259" key="13">
    <source>
        <dbReference type="PROSITE" id="PS51199"/>
    </source>
</evidence>
<dbReference type="eggNOG" id="COG0305">
    <property type="taxonomic scope" value="Bacteria"/>
</dbReference>
<evidence type="ECO:0000256" key="7">
    <source>
        <dbReference type="ARBA" id="ARBA00022840"/>
    </source>
</evidence>
<dbReference type="GO" id="GO:1990077">
    <property type="term" value="C:primosome complex"/>
    <property type="evidence" value="ECO:0007669"/>
    <property type="project" value="UniProtKB-UniRule"/>
</dbReference>
<evidence type="ECO:0000256" key="5">
    <source>
        <dbReference type="ARBA" id="ARBA00022801"/>
    </source>
</evidence>
<dbReference type="GO" id="GO:0043139">
    <property type="term" value="F:5'-3' DNA helicase activity"/>
    <property type="evidence" value="ECO:0007669"/>
    <property type="project" value="UniProtKB-EC"/>
</dbReference>
<dbReference type="InterPro" id="IPR027417">
    <property type="entry name" value="P-loop_NTPase"/>
</dbReference>
<keyword evidence="7 12" id="KW-0067">ATP-binding</keyword>
<dbReference type="RefSeq" id="WP_013942508.1">
    <property type="nucleotide sequence ID" value="NC_015713.1"/>
</dbReference>